<feature type="transmembrane region" description="Helical" evidence="1">
    <location>
        <begin position="199"/>
        <end position="219"/>
    </location>
</feature>
<evidence type="ECO:0000256" key="1">
    <source>
        <dbReference type="SAM" id="Phobius"/>
    </source>
</evidence>
<dbReference type="KEGG" id="mefw:F1737_09490"/>
<keyword evidence="1" id="KW-0812">Transmembrane</keyword>
<dbReference type="RefSeq" id="WP_317136342.1">
    <property type="nucleotide sequence ID" value="NZ_CP043875.1"/>
</dbReference>
<protein>
    <submittedName>
        <fullName evidence="2">Small multi-drug export protein</fullName>
    </submittedName>
</protein>
<accession>A0AA97I3N8</accession>
<proteinExistence type="predicted"/>
<organism evidence="2 3">
    <name type="scientific">Methanochimaera problematica</name>
    <dbReference type="NCBI Taxonomy" id="2609417"/>
    <lineage>
        <taxon>Archaea</taxon>
        <taxon>Methanobacteriati</taxon>
        <taxon>Methanobacteriota</taxon>
        <taxon>Stenosarchaea group</taxon>
        <taxon>Methanomicrobia</taxon>
        <taxon>Methanomicrobiales</taxon>
        <taxon>Methanomicrobiaceae</taxon>
        <taxon>Methanochimaera</taxon>
    </lineage>
</organism>
<dbReference type="Pfam" id="PF06695">
    <property type="entry name" value="Sm_multidrug_ex"/>
    <property type="match status" value="1"/>
</dbReference>
<evidence type="ECO:0000313" key="3">
    <source>
        <dbReference type="Proteomes" id="UP001301797"/>
    </source>
</evidence>
<feature type="transmembrane region" description="Helical" evidence="1">
    <location>
        <begin position="170"/>
        <end position="193"/>
    </location>
</feature>
<feature type="transmembrane region" description="Helical" evidence="1">
    <location>
        <begin position="21"/>
        <end position="47"/>
    </location>
</feature>
<gene>
    <name evidence="2" type="ORF">F1737_09490</name>
</gene>
<dbReference type="AlphaFoldDB" id="A0AA97I3N8"/>
<name>A0AA97I3N8_9EURY</name>
<dbReference type="GeneID" id="85230398"/>
<reference evidence="2 3" key="1">
    <citation type="submission" date="2019-09" db="EMBL/GenBank/DDBJ databases">
        <title>The complete genome of Methanoplanus sp. FWC-SCC4.</title>
        <authorList>
            <person name="Chen S.-C."/>
            <person name="Zhou Y.-Z."/>
            <person name="Lai M.-C."/>
        </authorList>
    </citation>
    <scope>NUCLEOTIDE SEQUENCE [LARGE SCALE GENOMIC DNA]</scope>
    <source>
        <strain evidence="2 3">FWC-SCC4</strain>
    </source>
</reference>
<dbReference type="InterPro" id="IPR009577">
    <property type="entry name" value="Sm_multidrug_ex"/>
</dbReference>
<keyword evidence="1" id="KW-0472">Membrane</keyword>
<keyword evidence="3" id="KW-1185">Reference proteome</keyword>
<dbReference type="EMBL" id="CP043875">
    <property type="protein sequence ID" value="WOF16903.1"/>
    <property type="molecule type" value="Genomic_DNA"/>
</dbReference>
<evidence type="ECO:0000313" key="2">
    <source>
        <dbReference type="EMBL" id="WOF16903.1"/>
    </source>
</evidence>
<dbReference type="Proteomes" id="UP001301797">
    <property type="component" value="Chromosome"/>
</dbReference>
<sequence length="236" mass="25629">MADITSKITGFFEGLSPGKKLLLNLSAPFILGGAYFSMLFVALPFGMFEKLMGLMVINLIPPAGKESVIPLGIALGIPWWIIASSTAMMDVCAGLFMALNFDLATKIPFLGPWISGFMDSGEAFFKKRPWIERLSEAGLVVFVMVPFQGSGGVGGTLVGRMLGMPKMKVFFSIAIGAFLGSYLIALGFEYVIMLFKTDLMAAVAVVLLVIAIAAAVYFYRRKSSRKLRSIPIKKKK</sequence>
<keyword evidence="1" id="KW-1133">Transmembrane helix</keyword>